<feature type="signal peptide" evidence="1">
    <location>
        <begin position="1"/>
        <end position="16"/>
    </location>
</feature>
<keyword evidence="1" id="KW-0732">Signal</keyword>
<protein>
    <submittedName>
        <fullName evidence="2">Putative secreted protein</fullName>
    </submittedName>
</protein>
<reference evidence="2" key="1">
    <citation type="journal article" date="2015" name="PLoS Negl. Trop. Dis.">
        <title>Deep Sequencing Analysis of the Ixodes ricinus Haemocytome.</title>
        <authorList>
            <person name="Kotsyfakis M."/>
            <person name="Kopacek P."/>
            <person name="Franta Z."/>
            <person name="Pedra J.H."/>
            <person name="Ribeiro J.M."/>
        </authorList>
    </citation>
    <scope>NUCLEOTIDE SEQUENCE</scope>
</reference>
<evidence type="ECO:0000313" key="2">
    <source>
        <dbReference type="EMBL" id="JAC93445.1"/>
    </source>
</evidence>
<proteinExistence type="evidence at transcript level"/>
<dbReference type="AlphaFoldDB" id="A0A090XD26"/>
<evidence type="ECO:0000256" key="1">
    <source>
        <dbReference type="SAM" id="SignalP"/>
    </source>
</evidence>
<dbReference type="EMBL" id="GBIH01001265">
    <property type="protein sequence ID" value="JAC93445.1"/>
    <property type="molecule type" value="mRNA"/>
</dbReference>
<feature type="chain" id="PRO_5001866795" evidence="1">
    <location>
        <begin position="17"/>
        <end position="232"/>
    </location>
</feature>
<accession>A0A090XD26</accession>
<name>A0A090XD26_IXORI</name>
<sequence>MILLNILLVISALAYGTPLSLNTDVDETNNSESQIVARDSKGVRPGINSGFLNLYIFYSNQFKKHLQHERKTMQEYLTKFVDKIDEELGTGNHIDSVQFVFAGASMWNEASRALAPDKISLDKELLLAILRVYAKRLERTWHKLHHHSRLHAVLFLTPQKIKNGNPEGMKTDVVGQKGAICSKRPFVAAAQDKPGHFTGVKSAADQLSAIHRRPKCLELIPPSNVISNAIME</sequence>
<organism evidence="2">
    <name type="scientific">Ixodes ricinus</name>
    <name type="common">Common tick</name>
    <name type="synonym">Acarus ricinus</name>
    <dbReference type="NCBI Taxonomy" id="34613"/>
    <lineage>
        <taxon>Eukaryota</taxon>
        <taxon>Metazoa</taxon>
        <taxon>Ecdysozoa</taxon>
        <taxon>Arthropoda</taxon>
        <taxon>Chelicerata</taxon>
        <taxon>Arachnida</taxon>
        <taxon>Acari</taxon>
        <taxon>Parasitiformes</taxon>
        <taxon>Ixodida</taxon>
        <taxon>Ixodoidea</taxon>
        <taxon>Ixodidae</taxon>
        <taxon>Ixodinae</taxon>
        <taxon>Ixodes</taxon>
    </lineage>
</organism>